<comment type="caution">
    <text evidence="1">The sequence shown here is derived from an EMBL/GenBank/DDBJ whole genome shotgun (WGS) entry which is preliminary data.</text>
</comment>
<name>A0AAD7XSV5_9STRA</name>
<evidence type="ECO:0000313" key="1">
    <source>
        <dbReference type="EMBL" id="KAJ8610467.1"/>
    </source>
</evidence>
<organism evidence="1 2">
    <name type="scientific">Chrysophaeum taylorii</name>
    <dbReference type="NCBI Taxonomy" id="2483200"/>
    <lineage>
        <taxon>Eukaryota</taxon>
        <taxon>Sar</taxon>
        <taxon>Stramenopiles</taxon>
        <taxon>Ochrophyta</taxon>
        <taxon>Pelagophyceae</taxon>
        <taxon>Pelagomonadales</taxon>
        <taxon>Pelagomonadaceae</taxon>
        <taxon>Chrysophaeum</taxon>
    </lineage>
</organism>
<protein>
    <submittedName>
        <fullName evidence="1">Uncharacterized protein</fullName>
    </submittedName>
</protein>
<evidence type="ECO:0000313" key="2">
    <source>
        <dbReference type="Proteomes" id="UP001230188"/>
    </source>
</evidence>
<sequence>MASSDCRSLGIADKCAHGTAYEFTIVEPHECAISRTASGADSLAKLGAVASSDFQPLRIADKIADQRAHGNAYEFTVVEPHECIISSTASGVDGLAKLGAVASSDCQSLDSDCQSLKSAKQHAHGAAYECSFGRPNDCAVSWTASGADSHFKFGAIASSNCQPL</sequence>
<reference evidence="1" key="1">
    <citation type="submission" date="2023-01" db="EMBL/GenBank/DDBJ databases">
        <title>Metagenome sequencing of chrysophaentin producing Chrysophaeum taylorii.</title>
        <authorList>
            <person name="Davison J."/>
            <person name="Bewley C."/>
        </authorList>
    </citation>
    <scope>NUCLEOTIDE SEQUENCE</scope>
    <source>
        <strain evidence="1">NIES-1699</strain>
    </source>
</reference>
<keyword evidence="2" id="KW-1185">Reference proteome</keyword>
<gene>
    <name evidence="1" type="ORF">CTAYLR_009759</name>
</gene>
<proteinExistence type="predicted"/>
<dbReference type="Proteomes" id="UP001230188">
    <property type="component" value="Unassembled WGS sequence"/>
</dbReference>
<dbReference type="EMBL" id="JAQMWT010000103">
    <property type="protein sequence ID" value="KAJ8610467.1"/>
    <property type="molecule type" value="Genomic_DNA"/>
</dbReference>
<dbReference type="AlphaFoldDB" id="A0AAD7XSV5"/>
<accession>A0AAD7XSV5</accession>